<proteinExistence type="predicted"/>
<name>A0A543DR54_9PSEU</name>
<dbReference type="PANTHER" id="PTHR43441">
    <property type="entry name" value="RIBOSOMAL-PROTEIN-SERINE ACETYLTRANSFERASE"/>
    <property type="match status" value="1"/>
</dbReference>
<dbReference type="AlphaFoldDB" id="A0A543DR54"/>
<feature type="compositionally biased region" description="Basic residues" evidence="1">
    <location>
        <begin position="212"/>
        <end position="223"/>
    </location>
</feature>
<dbReference type="InterPro" id="IPR016181">
    <property type="entry name" value="Acyl_CoA_acyltransferase"/>
</dbReference>
<evidence type="ECO:0000256" key="1">
    <source>
        <dbReference type="SAM" id="MobiDB-lite"/>
    </source>
</evidence>
<keyword evidence="4" id="KW-1185">Reference proteome</keyword>
<dbReference type="Pfam" id="PF13302">
    <property type="entry name" value="Acetyltransf_3"/>
    <property type="match status" value="1"/>
</dbReference>
<dbReference type="Proteomes" id="UP000315677">
    <property type="component" value="Unassembled WGS sequence"/>
</dbReference>
<evidence type="ECO:0000313" key="4">
    <source>
        <dbReference type="Proteomes" id="UP000315677"/>
    </source>
</evidence>
<dbReference type="EMBL" id="VFPA01000002">
    <property type="protein sequence ID" value="TQM11803.1"/>
    <property type="molecule type" value="Genomic_DNA"/>
</dbReference>
<feature type="region of interest" description="Disordered" evidence="1">
    <location>
        <begin position="203"/>
        <end position="243"/>
    </location>
</feature>
<dbReference type="GO" id="GO:1990189">
    <property type="term" value="F:protein N-terminal-serine acetyltransferase activity"/>
    <property type="evidence" value="ECO:0007669"/>
    <property type="project" value="TreeGrafter"/>
</dbReference>
<dbReference type="OrthoDB" id="9814648at2"/>
<dbReference type="InterPro" id="IPR000182">
    <property type="entry name" value="GNAT_dom"/>
</dbReference>
<dbReference type="SUPFAM" id="SSF55729">
    <property type="entry name" value="Acyl-CoA N-acyltransferases (Nat)"/>
    <property type="match status" value="1"/>
</dbReference>
<organism evidence="3 4">
    <name type="scientific">Pseudonocardia kunmingensis</name>
    <dbReference type="NCBI Taxonomy" id="630975"/>
    <lineage>
        <taxon>Bacteria</taxon>
        <taxon>Bacillati</taxon>
        <taxon>Actinomycetota</taxon>
        <taxon>Actinomycetes</taxon>
        <taxon>Pseudonocardiales</taxon>
        <taxon>Pseudonocardiaceae</taxon>
        <taxon>Pseudonocardia</taxon>
    </lineage>
</organism>
<dbReference type="GO" id="GO:0005737">
    <property type="term" value="C:cytoplasm"/>
    <property type="evidence" value="ECO:0007669"/>
    <property type="project" value="TreeGrafter"/>
</dbReference>
<gene>
    <name evidence="3" type="ORF">FB558_4375</name>
</gene>
<feature type="region of interest" description="Disordered" evidence="1">
    <location>
        <begin position="1"/>
        <end position="25"/>
    </location>
</feature>
<dbReference type="InterPro" id="IPR051908">
    <property type="entry name" value="Ribosomal_N-acetyltransferase"/>
</dbReference>
<dbReference type="RefSeq" id="WP_142056205.1">
    <property type="nucleotide sequence ID" value="NZ_VFPA01000002.1"/>
</dbReference>
<feature type="compositionally biased region" description="Low complexity" evidence="1">
    <location>
        <begin position="1"/>
        <end position="22"/>
    </location>
</feature>
<protein>
    <submittedName>
        <fullName evidence="3">RimJ/RimL family protein N-acetyltransferase</fullName>
    </submittedName>
</protein>
<dbReference type="PROSITE" id="PS51186">
    <property type="entry name" value="GNAT"/>
    <property type="match status" value="1"/>
</dbReference>
<dbReference type="Gene3D" id="3.40.630.30">
    <property type="match status" value="1"/>
</dbReference>
<keyword evidence="3" id="KW-0808">Transferase</keyword>
<reference evidence="3 4" key="1">
    <citation type="submission" date="2019-06" db="EMBL/GenBank/DDBJ databases">
        <title>Sequencing the genomes of 1000 actinobacteria strains.</title>
        <authorList>
            <person name="Klenk H.-P."/>
        </authorList>
    </citation>
    <scope>NUCLEOTIDE SEQUENCE [LARGE SCALE GENOMIC DNA]</scope>
    <source>
        <strain evidence="3 4">DSM 45301</strain>
    </source>
</reference>
<sequence>MTISASRARPVAASAPPSVERPGPIGRKVRLREIRPVDRSTLIGFDRASVRDQPSRVGGYRHWAVHRASAARDRAPQDDDVQFAIEALHGGMLVGSICTLHAVPASGRFSYGVGIGARHRRCGYAGDAVATLLAFMFAQRGYHWCDVGIHSANIASLTLHSRLGFEEVDRVRDTELVHGGVASIVLMSITAAQFAALHPDRSAGLGQAGPTRGRHWRSGRGRHWNATAPAPWSRGALRARSPR</sequence>
<comment type="caution">
    <text evidence="3">The sequence shown here is derived from an EMBL/GenBank/DDBJ whole genome shotgun (WGS) entry which is preliminary data.</text>
</comment>
<evidence type="ECO:0000259" key="2">
    <source>
        <dbReference type="PROSITE" id="PS51186"/>
    </source>
</evidence>
<dbReference type="GO" id="GO:0008999">
    <property type="term" value="F:protein-N-terminal-alanine acetyltransferase activity"/>
    <property type="evidence" value="ECO:0007669"/>
    <property type="project" value="TreeGrafter"/>
</dbReference>
<feature type="domain" description="N-acetyltransferase" evidence="2">
    <location>
        <begin position="29"/>
        <end position="192"/>
    </location>
</feature>
<evidence type="ECO:0000313" key="3">
    <source>
        <dbReference type="EMBL" id="TQM11803.1"/>
    </source>
</evidence>
<accession>A0A543DR54</accession>
<dbReference type="PANTHER" id="PTHR43441:SF2">
    <property type="entry name" value="FAMILY ACETYLTRANSFERASE, PUTATIVE (AFU_ORTHOLOGUE AFUA_7G00850)-RELATED"/>
    <property type="match status" value="1"/>
</dbReference>